<dbReference type="EMBL" id="CP095046">
    <property type="protein sequence ID" value="UOQ72107.1"/>
    <property type="molecule type" value="Genomic_DNA"/>
</dbReference>
<protein>
    <submittedName>
        <fullName evidence="1">Uncharacterized protein</fullName>
    </submittedName>
</protein>
<dbReference type="KEGG" id="hcu:MUN79_26665"/>
<dbReference type="Proteomes" id="UP000831796">
    <property type="component" value="Chromosome"/>
</dbReference>
<evidence type="ECO:0000313" key="1">
    <source>
        <dbReference type="EMBL" id="UOQ72107.1"/>
    </source>
</evidence>
<accession>A0A8T9Q3Q7</accession>
<gene>
    <name evidence="1" type="ORF">MUN79_26665</name>
</gene>
<proteinExistence type="predicted"/>
<evidence type="ECO:0000313" key="2">
    <source>
        <dbReference type="Proteomes" id="UP000831796"/>
    </source>
</evidence>
<sequence length="167" mass="18343">MAGDTVRGTVVIGRSQRNAQVCEFEAAGQAAIREYQPAELRGYGTTAGLSYESQTVPLIAGAAAQPVFLEVVTRGALTLYALQNGNAERFFLAGYRPGKLVELELRTATIKRGAQQFLVKQRLYQDTLAQAFQACPAQARRTNTVEFRLADLEKAVRNYNLCASPRR</sequence>
<keyword evidence="2" id="KW-1185">Reference proteome</keyword>
<organism evidence="1 2">
    <name type="scientific">Hymenobacter cellulosilyticus</name>
    <dbReference type="NCBI Taxonomy" id="2932248"/>
    <lineage>
        <taxon>Bacteria</taxon>
        <taxon>Pseudomonadati</taxon>
        <taxon>Bacteroidota</taxon>
        <taxon>Cytophagia</taxon>
        <taxon>Cytophagales</taxon>
        <taxon>Hymenobacteraceae</taxon>
        <taxon>Hymenobacter</taxon>
    </lineage>
</organism>
<dbReference type="AlphaFoldDB" id="A0A8T9Q3Q7"/>
<reference evidence="1" key="1">
    <citation type="submission" date="2022-04" db="EMBL/GenBank/DDBJ databases">
        <title>Hymenobacter sp. isolated from the air.</title>
        <authorList>
            <person name="Won M."/>
            <person name="Lee C.-M."/>
            <person name="Woen H.-Y."/>
            <person name="Kwon S.-W."/>
        </authorList>
    </citation>
    <scope>NUCLEOTIDE SEQUENCE</scope>
    <source>
        <strain evidence="1">5116S-3</strain>
    </source>
</reference>
<dbReference type="RefSeq" id="WP_244675502.1">
    <property type="nucleotide sequence ID" value="NZ_CP095046.1"/>
</dbReference>
<name>A0A8T9Q3Q7_9BACT</name>